<protein>
    <submittedName>
        <fullName evidence="4">GDSL esterase/lipase 6</fullName>
    </submittedName>
</protein>
<dbReference type="GO" id="GO:0016788">
    <property type="term" value="F:hydrolase activity, acting on ester bonds"/>
    <property type="evidence" value="ECO:0007669"/>
    <property type="project" value="InterPro"/>
</dbReference>
<dbReference type="Gene3D" id="3.40.50.1110">
    <property type="entry name" value="SGNH hydrolase"/>
    <property type="match status" value="1"/>
</dbReference>
<comment type="similarity">
    <text evidence="1">Belongs to the 'GDSL' lipolytic enzyme family.</text>
</comment>
<dbReference type="Pfam" id="PF00657">
    <property type="entry name" value="Lipase_GDSL"/>
    <property type="match status" value="1"/>
</dbReference>
<keyword evidence="2 3" id="KW-0732">Signal</keyword>
<evidence type="ECO:0000256" key="3">
    <source>
        <dbReference type="SAM" id="SignalP"/>
    </source>
</evidence>
<proteinExistence type="inferred from homology"/>
<sequence>MAKLVLALFFLSTLQVLAFSAYVPGIFTFGDSILESGNNHFNHNISLQADFPPYGTIYFPYPTGRFTNGRTVVDFISEYIGIEFQQPYLAYLNWRHVTRTTVAAIPIIGAGRPD</sequence>
<dbReference type="EMBL" id="RXIC02000025">
    <property type="protein sequence ID" value="KAB1205641.1"/>
    <property type="molecule type" value="Genomic_DNA"/>
</dbReference>
<dbReference type="PANTHER" id="PTHR45966">
    <property type="entry name" value="GDSL-LIKE LIPASE/ACYLHYDROLASE"/>
    <property type="match status" value="1"/>
</dbReference>
<feature type="chain" id="PRO_5025338557" evidence="3">
    <location>
        <begin position="19"/>
        <end position="114"/>
    </location>
</feature>
<accession>A0A6A1UZ67</accession>
<reference evidence="4 5" key="1">
    <citation type="journal article" date="2019" name="Plant Biotechnol. J.">
        <title>The red bayberry genome and genetic basis of sex determination.</title>
        <authorList>
            <person name="Jia H.M."/>
            <person name="Jia H.J."/>
            <person name="Cai Q.L."/>
            <person name="Wang Y."/>
            <person name="Zhao H.B."/>
            <person name="Yang W.F."/>
            <person name="Wang G.Y."/>
            <person name="Li Y.H."/>
            <person name="Zhan D.L."/>
            <person name="Shen Y.T."/>
            <person name="Niu Q.F."/>
            <person name="Chang L."/>
            <person name="Qiu J."/>
            <person name="Zhao L."/>
            <person name="Xie H.B."/>
            <person name="Fu W.Y."/>
            <person name="Jin J."/>
            <person name="Li X.W."/>
            <person name="Jiao Y."/>
            <person name="Zhou C.C."/>
            <person name="Tu T."/>
            <person name="Chai C.Y."/>
            <person name="Gao J.L."/>
            <person name="Fan L.J."/>
            <person name="van de Weg E."/>
            <person name="Wang J.Y."/>
            <person name="Gao Z.S."/>
        </authorList>
    </citation>
    <scope>NUCLEOTIDE SEQUENCE [LARGE SCALE GENOMIC DNA]</scope>
    <source>
        <tissue evidence="4">Leaves</tissue>
    </source>
</reference>
<name>A0A6A1UZ67_9ROSI</name>
<keyword evidence="5" id="KW-1185">Reference proteome</keyword>
<dbReference type="InterPro" id="IPR036514">
    <property type="entry name" value="SGNH_hydro_sf"/>
</dbReference>
<dbReference type="InterPro" id="IPR044552">
    <property type="entry name" value="GLIP1-5/GLL25"/>
</dbReference>
<evidence type="ECO:0000313" key="5">
    <source>
        <dbReference type="Proteomes" id="UP000516437"/>
    </source>
</evidence>
<dbReference type="PANTHER" id="PTHR45966:SF13">
    <property type="entry name" value="GDSL ESTERASE_LIPASE"/>
    <property type="match status" value="1"/>
</dbReference>
<dbReference type="Proteomes" id="UP000516437">
    <property type="component" value="Chromosome 7"/>
</dbReference>
<evidence type="ECO:0000256" key="2">
    <source>
        <dbReference type="ARBA" id="ARBA00022729"/>
    </source>
</evidence>
<gene>
    <name evidence="4" type="ORF">CJ030_MR7G017813</name>
</gene>
<evidence type="ECO:0000313" key="4">
    <source>
        <dbReference type="EMBL" id="KAB1205641.1"/>
    </source>
</evidence>
<dbReference type="InterPro" id="IPR001087">
    <property type="entry name" value="GDSL"/>
</dbReference>
<organism evidence="4 5">
    <name type="scientific">Morella rubra</name>
    <name type="common">Chinese bayberry</name>
    <dbReference type="NCBI Taxonomy" id="262757"/>
    <lineage>
        <taxon>Eukaryota</taxon>
        <taxon>Viridiplantae</taxon>
        <taxon>Streptophyta</taxon>
        <taxon>Embryophyta</taxon>
        <taxon>Tracheophyta</taxon>
        <taxon>Spermatophyta</taxon>
        <taxon>Magnoliopsida</taxon>
        <taxon>eudicotyledons</taxon>
        <taxon>Gunneridae</taxon>
        <taxon>Pentapetalae</taxon>
        <taxon>rosids</taxon>
        <taxon>fabids</taxon>
        <taxon>Fagales</taxon>
        <taxon>Myricaceae</taxon>
        <taxon>Morella</taxon>
    </lineage>
</organism>
<evidence type="ECO:0000256" key="1">
    <source>
        <dbReference type="ARBA" id="ARBA00008668"/>
    </source>
</evidence>
<feature type="signal peptide" evidence="3">
    <location>
        <begin position="1"/>
        <end position="18"/>
    </location>
</feature>
<dbReference type="AlphaFoldDB" id="A0A6A1UZ67"/>
<comment type="caution">
    <text evidence="4">The sequence shown here is derived from an EMBL/GenBank/DDBJ whole genome shotgun (WGS) entry which is preliminary data.</text>
</comment>
<dbReference type="OrthoDB" id="1600564at2759"/>